<organism evidence="1 2">
    <name type="scientific">Ataeniobius toweri</name>
    <dbReference type="NCBI Taxonomy" id="208326"/>
    <lineage>
        <taxon>Eukaryota</taxon>
        <taxon>Metazoa</taxon>
        <taxon>Chordata</taxon>
        <taxon>Craniata</taxon>
        <taxon>Vertebrata</taxon>
        <taxon>Euteleostomi</taxon>
        <taxon>Actinopterygii</taxon>
        <taxon>Neopterygii</taxon>
        <taxon>Teleostei</taxon>
        <taxon>Neoteleostei</taxon>
        <taxon>Acanthomorphata</taxon>
        <taxon>Ovalentaria</taxon>
        <taxon>Atherinomorphae</taxon>
        <taxon>Cyprinodontiformes</taxon>
        <taxon>Goodeidae</taxon>
        <taxon>Ataeniobius</taxon>
    </lineage>
</organism>
<keyword evidence="2" id="KW-1185">Reference proteome</keyword>
<evidence type="ECO:0000313" key="2">
    <source>
        <dbReference type="Proteomes" id="UP001345963"/>
    </source>
</evidence>
<proteinExistence type="predicted"/>
<accession>A0ABU7BQX0</accession>
<evidence type="ECO:0000313" key="1">
    <source>
        <dbReference type="EMBL" id="MED6253052.1"/>
    </source>
</evidence>
<dbReference type="Proteomes" id="UP001345963">
    <property type="component" value="Unassembled WGS sequence"/>
</dbReference>
<dbReference type="EMBL" id="JAHUTI010063612">
    <property type="protein sequence ID" value="MED6253052.1"/>
    <property type="molecule type" value="Genomic_DNA"/>
</dbReference>
<gene>
    <name evidence="1" type="ORF">ATANTOWER_021460</name>
</gene>
<name>A0ABU7BQX0_9TELE</name>
<sequence length="107" mass="11994">MSAPTTGHHKSSLTHSDYYLPAIQQTSTICKQSFPWTDLTGLELLPPSLDVLKTTWMFPSWISLELLPGVPDKNTPLKLVLSTECFLHVGQELAKNYDKESKHKGIN</sequence>
<comment type="caution">
    <text evidence="1">The sequence shown here is derived from an EMBL/GenBank/DDBJ whole genome shotgun (WGS) entry which is preliminary data.</text>
</comment>
<reference evidence="1 2" key="1">
    <citation type="submission" date="2021-07" db="EMBL/GenBank/DDBJ databases">
        <authorList>
            <person name="Palmer J.M."/>
        </authorList>
    </citation>
    <scope>NUCLEOTIDE SEQUENCE [LARGE SCALE GENOMIC DNA]</scope>
    <source>
        <strain evidence="1 2">AT_MEX2019</strain>
        <tissue evidence="1">Muscle</tissue>
    </source>
</reference>
<protein>
    <submittedName>
        <fullName evidence="1">Uncharacterized protein</fullName>
    </submittedName>
</protein>